<comment type="caution">
    <text evidence="1">The sequence shown here is derived from an EMBL/GenBank/DDBJ whole genome shotgun (WGS) entry which is preliminary data.</text>
</comment>
<protein>
    <submittedName>
        <fullName evidence="1">Uncharacterized protein</fullName>
    </submittedName>
</protein>
<name>A0A9Q0W911_SALPP</name>
<dbReference type="Proteomes" id="UP001151532">
    <property type="component" value="Chromosome 13"/>
</dbReference>
<accession>A0A9Q0W911</accession>
<dbReference type="AlphaFoldDB" id="A0A9Q0W911"/>
<organism evidence="1 2">
    <name type="scientific">Salix purpurea</name>
    <name type="common">Purple osier willow</name>
    <dbReference type="NCBI Taxonomy" id="77065"/>
    <lineage>
        <taxon>Eukaryota</taxon>
        <taxon>Viridiplantae</taxon>
        <taxon>Streptophyta</taxon>
        <taxon>Embryophyta</taxon>
        <taxon>Tracheophyta</taxon>
        <taxon>Spermatophyta</taxon>
        <taxon>Magnoliopsida</taxon>
        <taxon>eudicotyledons</taxon>
        <taxon>Gunneridae</taxon>
        <taxon>Pentapetalae</taxon>
        <taxon>rosids</taxon>
        <taxon>fabids</taxon>
        <taxon>Malpighiales</taxon>
        <taxon>Salicaceae</taxon>
        <taxon>Saliceae</taxon>
        <taxon>Salix</taxon>
    </lineage>
</organism>
<dbReference type="EMBL" id="JAPFFK010000005">
    <property type="protein sequence ID" value="KAJ6762624.1"/>
    <property type="molecule type" value="Genomic_DNA"/>
</dbReference>
<reference evidence="1" key="2">
    <citation type="journal article" date="2023" name="Int. J. Mol. Sci.">
        <title>De Novo Assembly and Annotation of 11 Diverse Shrub Willow (Salix) Genomes Reveals Novel Gene Organization in Sex-Linked Regions.</title>
        <authorList>
            <person name="Hyden B."/>
            <person name="Feng K."/>
            <person name="Yates T.B."/>
            <person name="Jawdy S."/>
            <person name="Cereghino C."/>
            <person name="Smart L.B."/>
            <person name="Muchero W."/>
        </authorList>
    </citation>
    <scope>NUCLEOTIDE SEQUENCE</scope>
    <source>
        <tissue evidence="1">Shoot tip</tissue>
    </source>
</reference>
<proteinExistence type="predicted"/>
<evidence type="ECO:0000313" key="1">
    <source>
        <dbReference type="EMBL" id="KAJ6762624.1"/>
    </source>
</evidence>
<gene>
    <name evidence="1" type="ORF">OIU79_023376</name>
</gene>
<sequence>MDSLFKFLFFKKLKYEKHQFSTQRRHFLSINQSNQFFKHDNYHQI</sequence>
<reference evidence="1" key="1">
    <citation type="submission" date="2022-11" db="EMBL/GenBank/DDBJ databases">
        <authorList>
            <person name="Hyden B.L."/>
            <person name="Feng K."/>
            <person name="Yates T."/>
            <person name="Jawdy S."/>
            <person name="Smart L.B."/>
            <person name="Muchero W."/>
        </authorList>
    </citation>
    <scope>NUCLEOTIDE SEQUENCE</scope>
    <source>
        <tissue evidence="1">Shoot tip</tissue>
    </source>
</reference>
<keyword evidence="2" id="KW-1185">Reference proteome</keyword>
<evidence type="ECO:0000313" key="2">
    <source>
        <dbReference type="Proteomes" id="UP001151532"/>
    </source>
</evidence>